<evidence type="ECO:0000256" key="7">
    <source>
        <dbReference type="ARBA" id="ARBA00023136"/>
    </source>
</evidence>
<feature type="binding site" evidence="10">
    <location>
        <position position="172"/>
    </location>
    <ligand>
        <name>UDP-N-acetyl-alpha-D-glucosamine</name>
        <dbReference type="ChEBI" id="CHEBI:57705"/>
    </ligand>
</feature>
<dbReference type="InterPro" id="IPR004276">
    <property type="entry name" value="GlycoTrans_28_N"/>
</dbReference>
<gene>
    <name evidence="10 14" type="primary">murG</name>
    <name evidence="14" type="ORF">G3N55_10930</name>
</gene>
<dbReference type="GO" id="GO:0005886">
    <property type="term" value="C:plasma membrane"/>
    <property type="evidence" value="ECO:0007669"/>
    <property type="project" value="UniProtKB-SubCell"/>
</dbReference>
<feature type="binding site" evidence="10">
    <location>
        <position position="198"/>
    </location>
    <ligand>
        <name>UDP-N-acetyl-alpha-D-glucosamine</name>
        <dbReference type="ChEBI" id="CHEBI:57705"/>
    </ligand>
</feature>
<dbReference type="Gene3D" id="3.40.50.2000">
    <property type="entry name" value="Glycogen Phosphorylase B"/>
    <property type="match status" value="2"/>
</dbReference>
<evidence type="ECO:0000256" key="8">
    <source>
        <dbReference type="ARBA" id="ARBA00023306"/>
    </source>
</evidence>
<keyword evidence="3 10" id="KW-0328">Glycosyltransferase</keyword>
<comment type="pathway">
    <text evidence="10">Cell wall biogenesis; peptidoglycan biosynthesis.</text>
</comment>
<dbReference type="GO" id="GO:0005975">
    <property type="term" value="P:carbohydrate metabolic process"/>
    <property type="evidence" value="ECO:0007669"/>
    <property type="project" value="InterPro"/>
</dbReference>
<dbReference type="RefSeq" id="WP_163299470.1">
    <property type="nucleotide sequence ID" value="NZ_JAAGRR010000155.1"/>
</dbReference>
<keyword evidence="6 10" id="KW-0573">Peptidoglycan synthesis</keyword>
<keyword evidence="4 10" id="KW-0808">Transferase</keyword>
<feature type="domain" description="Glycosyl transferase family 28 C-terminal" evidence="13">
    <location>
        <begin position="192"/>
        <end position="356"/>
    </location>
</feature>
<dbReference type="GO" id="GO:0050511">
    <property type="term" value="F:undecaprenyldiphospho-muramoylpentapeptide beta-N-acetylglucosaminyltransferase activity"/>
    <property type="evidence" value="ECO:0007669"/>
    <property type="project" value="UniProtKB-UniRule"/>
</dbReference>
<evidence type="ECO:0000313" key="14">
    <source>
        <dbReference type="EMBL" id="NDY43351.1"/>
    </source>
</evidence>
<accession>A0A6N9TPZ9</accession>
<name>A0A6N9TPZ9_DISTH</name>
<feature type="binding site" evidence="10">
    <location>
        <position position="131"/>
    </location>
    <ligand>
        <name>UDP-N-acetyl-alpha-D-glucosamine</name>
        <dbReference type="ChEBI" id="CHEBI:57705"/>
    </ligand>
</feature>
<dbReference type="PANTHER" id="PTHR21015:SF22">
    <property type="entry name" value="GLYCOSYLTRANSFERASE"/>
    <property type="match status" value="1"/>
</dbReference>
<keyword evidence="5 10" id="KW-0133">Cell shape</keyword>
<keyword evidence="15" id="KW-1185">Reference proteome</keyword>
<comment type="function">
    <text evidence="10">Cell wall formation. Catalyzes the transfer of a GlcNAc subunit on undecaprenyl-pyrophosphoryl-MurNAc-pentapeptide (lipid intermediate I) to form undecaprenyl-pyrophosphoryl-MurNAc-(pentapeptide)GlcNAc (lipid intermediate II).</text>
</comment>
<evidence type="ECO:0000256" key="10">
    <source>
        <dbReference type="HAMAP-Rule" id="MF_00033"/>
    </source>
</evidence>
<dbReference type="GO" id="GO:0008360">
    <property type="term" value="P:regulation of cell shape"/>
    <property type="evidence" value="ECO:0007669"/>
    <property type="project" value="UniProtKB-KW"/>
</dbReference>
<dbReference type="UniPathway" id="UPA00219"/>
<protein>
    <recommendedName>
        <fullName evidence="10">UDP-N-acetylglucosamine--N-acetylmuramyl-(pentapeptide) pyrophosphoryl-undecaprenol N-acetylglucosamine transferase</fullName>
        <ecNumber evidence="10">2.4.1.227</ecNumber>
    </recommendedName>
    <alternativeName>
        <fullName evidence="10">Undecaprenyl-PP-MurNAc-pentapeptide-UDPGlcNAc GlcNAc transferase</fullName>
    </alternativeName>
</protein>
<evidence type="ECO:0000259" key="12">
    <source>
        <dbReference type="Pfam" id="PF03033"/>
    </source>
</evidence>
<dbReference type="InterPro" id="IPR006009">
    <property type="entry name" value="GlcNAc_MurG"/>
</dbReference>
<comment type="caution">
    <text evidence="14">The sequence shown here is derived from an EMBL/GenBank/DDBJ whole genome shotgun (WGS) entry which is preliminary data.</text>
</comment>
<comment type="caution">
    <text evidence="10">Lacks conserved residue(s) required for the propagation of feature annotation.</text>
</comment>
<keyword evidence="8 10" id="KW-0131">Cell cycle</keyword>
<feature type="compositionally biased region" description="Basic and acidic residues" evidence="11">
    <location>
        <begin position="373"/>
        <end position="388"/>
    </location>
</feature>
<dbReference type="Pfam" id="PF04101">
    <property type="entry name" value="Glyco_tran_28_C"/>
    <property type="match status" value="1"/>
</dbReference>
<comment type="catalytic activity">
    <reaction evidence="10">
        <text>di-trans,octa-cis-undecaprenyl diphospho-N-acetyl-alpha-D-muramoyl-L-alanyl-D-glutamyl-meso-2,6-diaminopimeloyl-D-alanyl-D-alanine + UDP-N-acetyl-alpha-D-glucosamine = di-trans,octa-cis-undecaprenyl diphospho-[N-acetyl-alpha-D-glucosaminyl-(1-&gt;4)]-N-acetyl-alpha-D-muramoyl-L-alanyl-D-glutamyl-meso-2,6-diaminopimeloyl-D-alanyl-D-alanine + UDP + H(+)</text>
        <dbReference type="Rhea" id="RHEA:31227"/>
        <dbReference type="ChEBI" id="CHEBI:15378"/>
        <dbReference type="ChEBI" id="CHEBI:57705"/>
        <dbReference type="ChEBI" id="CHEBI:58223"/>
        <dbReference type="ChEBI" id="CHEBI:61387"/>
        <dbReference type="ChEBI" id="CHEBI:61388"/>
        <dbReference type="EC" id="2.4.1.227"/>
    </reaction>
</comment>
<dbReference type="CDD" id="cd03785">
    <property type="entry name" value="GT28_MurG"/>
    <property type="match status" value="1"/>
</dbReference>
<proteinExistence type="inferred from homology"/>
<dbReference type="EC" id="2.4.1.227" evidence="10"/>
<sequence>MPAGSRDVFRLAITGGGTGGHVFPGIAVAEALAARRPMEVLWIGTGRPVERDAFRDRPWDYRVLDVRPLQGVGPVEQVRAVAGLPAAVLRAWRWLREFRPHVVFGVGGYVSGPVLLAARLCGLPAAIHEQNVVPGLANRLAARFANRVFISFAGSADRFPAGKTVLTGNPVRRAILEARRRAPRPRRGVMRLLVLGGSQGARRLNRLASNAVISLWNSGVDLRVTHQTGADDREEIARRYREAGGSHRVEAFITDIHRAYAEADLVLCRAGATTLAELAAVGRPAILVPYPFAAGRHQEANAREMAAAGAARVILEEDTGAVTLAEELRFLLENPEHLDRMCENAARLGRPNAAEEIAGALVELAEGAPTTRPEAEHRPEDGEGDDHV</sequence>
<keyword evidence="1 10" id="KW-1003">Cell membrane</keyword>
<evidence type="ECO:0000313" key="15">
    <source>
        <dbReference type="Proteomes" id="UP000469346"/>
    </source>
</evidence>
<dbReference type="EMBL" id="JAAGRR010000155">
    <property type="protein sequence ID" value="NDY43351.1"/>
    <property type="molecule type" value="Genomic_DNA"/>
</dbReference>
<dbReference type="SUPFAM" id="SSF53756">
    <property type="entry name" value="UDP-Glycosyltransferase/glycogen phosphorylase"/>
    <property type="match status" value="1"/>
</dbReference>
<evidence type="ECO:0000256" key="11">
    <source>
        <dbReference type="SAM" id="MobiDB-lite"/>
    </source>
</evidence>
<evidence type="ECO:0000256" key="4">
    <source>
        <dbReference type="ARBA" id="ARBA00022679"/>
    </source>
</evidence>
<dbReference type="HAMAP" id="MF_00033">
    <property type="entry name" value="MurG"/>
    <property type="match status" value="1"/>
</dbReference>
<keyword evidence="9 10" id="KW-0961">Cell wall biogenesis/degradation</keyword>
<evidence type="ECO:0000256" key="9">
    <source>
        <dbReference type="ARBA" id="ARBA00023316"/>
    </source>
</evidence>
<feature type="binding site" evidence="10">
    <location>
        <begin position="18"/>
        <end position="20"/>
    </location>
    <ligand>
        <name>UDP-N-acetyl-alpha-D-glucosamine</name>
        <dbReference type="ChEBI" id="CHEBI:57705"/>
    </ligand>
</feature>
<evidence type="ECO:0000256" key="2">
    <source>
        <dbReference type="ARBA" id="ARBA00022618"/>
    </source>
</evidence>
<feature type="region of interest" description="Disordered" evidence="11">
    <location>
        <begin position="364"/>
        <end position="388"/>
    </location>
</feature>
<dbReference type="NCBIfam" id="TIGR01133">
    <property type="entry name" value="murG"/>
    <property type="match status" value="1"/>
</dbReference>
<dbReference type="GO" id="GO:0051301">
    <property type="term" value="P:cell division"/>
    <property type="evidence" value="ECO:0007669"/>
    <property type="project" value="UniProtKB-KW"/>
</dbReference>
<dbReference type="Pfam" id="PF03033">
    <property type="entry name" value="Glyco_transf_28"/>
    <property type="match status" value="1"/>
</dbReference>
<evidence type="ECO:0000256" key="6">
    <source>
        <dbReference type="ARBA" id="ARBA00022984"/>
    </source>
</evidence>
<dbReference type="Proteomes" id="UP000469346">
    <property type="component" value="Unassembled WGS sequence"/>
</dbReference>
<comment type="similarity">
    <text evidence="10">Belongs to the glycosyltransferase 28 family. MurG subfamily.</text>
</comment>
<evidence type="ECO:0000256" key="1">
    <source>
        <dbReference type="ARBA" id="ARBA00022475"/>
    </source>
</evidence>
<dbReference type="PANTHER" id="PTHR21015">
    <property type="entry name" value="UDP-N-ACETYLGLUCOSAMINE--N-ACETYLMURAMYL-(PENTAPEPTIDE) PYROPHOSPHORYL-UNDECAPRENOL N-ACETYLGLUCOSAMINE TRANSFERASE 1"/>
    <property type="match status" value="1"/>
</dbReference>
<feature type="binding site" evidence="10">
    <location>
        <position position="298"/>
    </location>
    <ligand>
        <name>UDP-N-acetyl-alpha-D-glucosamine</name>
        <dbReference type="ChEBI" id="CHEBI:57705"/>
    </ligand>
</feature>
<reference evidence="14 15" key="1">
    <citation type="submission" date="2020-02" db="EMBL/GenBank/DDBJ databases">
        <title>Comparative genomics of sulfur disproportionating microorganisms.</title>
        <authorList>
            <person name="Ward L.M."/>
            <person name="Bertran E."/>
            <person name="Johnston D.T."/>
        </authorList>
    </citation>
    <scope>NUCLEOTIDE SEQUENCE [LARGE SCALE GENOMIC DNA]</scope>
    <source>
        <strain evidence="14 15">DSM 100025</strain>
    </source>
</reference>
<dbReference type="GO" id="GO:0009252">
    <property type="term" value="P:peptidoglycan biosynthetic process"/>
    <property type="evidence" value="ECO:0007669"/>
    <property type="project" value="UniProtKB-UniRule"/>
</dbReference>
<feature type="domain" description="Glycosyltransferase family 28 N-terminal" evidence="12">
    <location>
        <begin position="12"/>
        <end position="150"/>
    </location>
</feature>
<feature type="binding site" evidence="10">
    <location>
        <position position="253"/>
    </location>
    <ligand>
        <name>UDP-N-acetyl-alpha-D-glucosamine</name>
        <dbReference type="ChEBI" id="CHEBI:57705"/>
    </ligand>
</feature>
<comment type="subcellular location">
    <subcellularLocation>
        <location evidence="10">Cell membrane</location>
        <topology evidence="10">Peripheral membrane protein</topology>
        <orientation evidence="10">Cytoplasmic side</orientation>
    </subcellularLocation>
</comment>
<keyword evidence="7 10" id="KW-0472">Membrane</keyword>
<evidence type="ECO:0000256" key="3">
    <source>
        <dbReference type="ARBA" id="ARBA00022676"/>
    </source>
</evidence>
<evidence type="ECO:0000259" key="13">
    <source>
        <dbReference type="Pfam" id="PF04101"/>
    </source>
</evidence>
<organism evidence="14 15">
    <name type="scientific">Dissulfurirhabdus thermomarina</name>
    <dbReference type="NCBI Taxonomy" id="1765737"/>
    <lineage>
        <taxon>Bacteria</taxon>
        <taxon>Deltaproteobacteria</taxon>
        <taxon>Dissulfurirhabdaceae</taxon>
        <taxon>Dissulfurirhabdus</taxon>
    </lineage>
</organism>
<evidence type="ECO:0000256" key="5">
    <source>
        <dbReference type="ARBA" id="ARBA00022960"/>
    </source>
</evidence>
<dbReference type="InterPro" id="IPR007235">
    <property type="entry name" value="Glyco_trans_28_C"/>
</dbReference>
<dbReference type="GO" id="GO:0071555">
    <property type="term" value="P:cell wall organization"/>
    <property type="evidence" value="ECO:0007669"/>
    <property type="project" value="UniProtKB-KW"/>
</dbReference>
<keyword evidence="2 10" id="KW-0132">Cell division</keyword>
<dbReference type="AlphaFoldDB" id="A0A6N9TPZ9"/>